<dbReference type="AlphaFoldDB" id="A0A6P9ACR7"/>
<keyword evidence="1" id="KW-0472">Membrane</keyword>
<dbReference type="RefSeq" id="XP_034253681.1">
    <property type="nucleotide sequence ID" value="XM_034397790.1"/>
</dbReference>
<reference evidence="3" key="1">
    <citation type="submission" date="2025-08" db="UniProtKB">
        <authorList>
            <consortium name="RefSeq"/>
        </authorList>
    </citation>
    <scope>IDENTIFICATION</scope>
    <source>
        <tissue evidence="3">Total insect</tissue>
    </source>
</reference>
<keyword evidence="2" id="KW-1185">Reference proteome</keyword>
<evidence type="ECO:0000256" key="1">
    <source>
        <dbReference type="SAM" id="Phobius"/>
    </source>
</evidence>
<feature type="transmembrane region" description="Helical" evidence="1">
    <location>
        <begin position="96"/>
        <end position="114"/>
    </location>
</feature>
<evidence type="ECO:0000313" key="2">
    <source>
        <dbReference type="Proteomes" id="UP000515158"/>
    </source>
</evidence>
<dbReference type="GeneID" id="117652697"/>
<dbReference type="KEGG" id="tpal:117652697"/>
<organism evidence="3">
    <name type="scientific">Thrips palmi</name>
    <name type="common">Melon thrips</name>
    <dbReference type="NCBI Taxonomy" id="161013"/>
    <lineage>
        <taxon>Eukaryota</taxon>
        <taxon>Metazoa</taxon>
        <taxon>Ecdysozoa</taxon>
        <taxon>Arthropoda</taxon>
        <taxon>Hexapoda</taxon>
        <taxon>Insecta</taxon>
        <taxon>Pterygota</taxon>
        <taxon>Neoptera</taxon>
        <taxon>Paraneoptera</taxon>
        <taxon>Thysanoptera</taxon>
        <taxon>Terebrantia</taxon>
        <taxon>Thripoidea</taxon>
        <taxon>Thripidae</taxon>
        <taxon>Thrips</taxon>
    </lineage>
</organism>
<keyword evidence="1" id="KW-0812">Transmembrane</keyword>
<evidence type="ECO:0000313" key="3">
    <source>
        <dbReference type="RefSeq" id="XP_034253681.1"/>
    </source>
</evidence>
<dbReference type="Proteomes" id="UP000515158">
    <property type="component" value="Unplaced"/>
</dbReference>
<accession>A0A6P9ACR7</accession>
<keyword evidence="1" id="KW-1133">Transmembrane helix</keyword>
<proteinExistence type="predicted"/>
<dbReference type="InParanoid" id="A0A6P9ACR7"/>
<gene>
    <name evidence="3" type="primary">LOC117652697</name>
</gene>
<sequence>MHRRRLNDYRQYLEGKRDSAVPISNRTARAWLEQGKATATELVALGIYPVKAQQGRKNIKAVHLVLQPTLKSTCYTSTQLLPVAVTMTLRVELRLCMERLPLGLVVVILILFALT</sequence>
<protein>
    <submittedName>
        <fullName evidence="3">Uncharacterized protein LOC117652697</fullName>
    </submittedName>
</protein>
<name>A0A6P9ACR7_THRPL</name>